<dbReference type="EMBL" id="JBHUOF010000001">
    <property type="protein sequence ID" value="MFD2797970.1"/>
    <property type="molecule type" value="Genomic_DNA"/>
</dbReference>
<evidence type="ECO:0000313" key="8">
    <source>
        <dbReference type="Proteomes" id="UP001597478"/>
    </source>
</evidence>
<organism evidence="7 8">
    <name type="scientific">Prauserella oleivorans</name>
    <dbReference type="NCBI Taxonomy" id="1478153"/>
    <lineage>
        <taxon>Bacteria</taxon>
        <taxon>Bacillati</taxon>
        <taxon>Actinomycetota</taxon>
        <taxon>Actinomycetes</taxon>
        <taxon>Pseudonocardiales</taxon>
        <taxon>Pseudonocardiaceae</taxon>
        <taxon>Prauserella</taxon>
    </lineage>
</organism>
<feature type="compositionally biased region" description="Basic and acidic residues" evidence="6">
    <location>
        <begin position="1"/>
        <end position="10"/>
    </location>
</feature>
<dbReference type="InterPro" id="IPR006128">
    <property type="entry name" value="Lipoprotein_PsaA-like"/>
</dbReference>
<accession>A0ABW5W387</accession>
<dbReference type="PRINTS" id="PR00691">
    <property type="entry name" value="ADHESINB"/>
</dbReference>
<comment type="similarity">
    <text evidence="5">Belongs to the bacterial solute-binding protein 9 family.</text>
</comment>
<comment type="caution">
    <text evidence="7">The sequence shown here is derived from an EMBL/GenBank/DDBJ whole genome shotgun (WGS) entry which is preliminary data.</text>
</comment>
<proteinExistence type="inferred from homology"/>
<evidence type="ECO:0000256" key="5">
    <source>
        <dbReference type="RuleBase" id="RU003512"/>
    </source>
</evidence>
<dbReference type="InterPro" id="IPR006129">
    <property type="entry name" value="AdhesinB"/>
</dbReference>
<name>A0ABW5W387_9PSEU</name>
<sequence length="335" mass="36557">MDATDTERIRARAQRRRRTRRKDRRALVALATVFVLALSGAVGYALQPPGDEDDDTLRLVTTTNFLDDTVRRIGGDDVETVRLMGPGVDPHLYQAKASDLTEMRRADGVIAVGLYLEGSLQQTLLEIARTKPVLFAGASVPEHLLLDPPSGAAPEEEHDPHIWHDPRLWAHVVDAIAEHMAELDPRNAADYARRGASYRAEVLATAEEVRRRIERIPPGQRRLITSHDAFRYFGRAFGMEVVAIQGISTQQEATTADISRVASRIARSGVRSVFLETSVSQQTLGSVLAAVRQQGGEVTIGGELYSDTAGGDGTPEGTYLGMVRANATTLVKGLE</sequence>
<evidence type="ECO:0000256" key="2">
    <source>
        <dbReference type="ARBA" id="ARBA00022448"/>
    </source>
</evidence>
<feature type="region of interest" description="Disordered" evidence="6">
    <location>
        <begin position="1"/>
        <end position="20"/>
    </location>
</feature>
<reference evidence="8" key="1">
    <citation type="journal article" date="2019" name="Int. J. Syst. Evol. Microbiol.">
        <title>The Global Catalogue of Microorganisms (GCM) 10K type strain sequencing project: providing services to taxonomists for standard genome sequencing and annotation.</title>
        <authorList>
            <consortium name="The Broad Institute Genomics Platform"/>
            <consortium name="The Broad Institute Genome Sequencing Center for Infectious Disease"/>
            <person name="Wu L."/>
            <person name="Ma J."/>
        </authorList>
    </citation>
    <scope>NUCLEOTIDE SEQUENCE [LARGE SCALE GENOMIC DNA]</scope>
    <source>
        <strain evidence="8">IBRC-M 10906</strain>
    </source>
</reference>
<dbReference type="PRINTS" id="PR00690">
    <property type="entry name" value="ADHESNFAMILY"/>
</dbReference>
<gene>
    <name evidence="7" type="ORF">ACFS2C_01015</name>
</gene>
<dbReference type="RefSeq" id="WP_377387461.1">
    <property type="nucleotide sequence ID" value="NZ_JBHSAN010000008.1"/>
</dbReference>
<dbReference type="PANTHER" id="PTHR42953:SF1">
    <property type="entry name" value="METAL-BINDING PROTEIN HI_0362-RELATED"/>
    <property type="match status" value="1"/>
</dbReference>
<dbReference type="InterPro" id="IPR006127">
    <property type="entry name" value="ZnuA-like"/>
</dbReference>
<evidence type="ECO:0000256" key="6">
    <source>
        <dbReference type="SAM" id="MobiDB-lite"/>
    </source>
</evidence>
<dbReference type="Proteomes" id="UP001597478">
    <property type="component" value="Unassembled WGS sequence"/>
</dbReference>
<keyword evidence="4" id="KW-0732">Signal</keyword>
<dbReference type="Gene3D" id="3.40.50.1980">
    <property type="entry name" value="Nitrogenase molybdenum iron protein domain"/>
    <property type="match status" value="2"/>
</dbReference>
<evidence type="ECO:0000256" key="3">
    <source>
        <dbReference type="ARBA" id="ARBA00022723"/>
    </source>
</evidence>
<protein>
    <submittedName>
        <fullName evidence="7">Metal ABC transporter solute-binding protein, Zn/Mn family</fullName>
    </submittedName>
</protein>
<evidence type="ECO:0000313" key="7">
    <source>
        <dbReference type="EMBL" id="MFD2797970.1"/>
    </source>
</evidence>
<comment type="subcellular location">
    <subcellularLocation>
        <location evidence="1">Cell envelope</location>
    </subcellularLocation>
</comment>
<keyword evidence="2 5" id="KW-0813">Transport</keyword>
<dbReference type="PANTHER" id="PTHR42953">
    <property type="entry name" value="HIGH-AFFINITY ZINC UPTAKE SYSTEM PROTEIN ZNUA-RELATED"/>
    <property type="match status" value="1"/>
</dbReference>
<dbReference type="InterPro" id="IPR050492">
    <property type="entry name" value="Bact_metal-bind_prot9"/>
</dbReference>
<dbReference type="SUPFAM" id="SSF53807">
    <property type="entry name" value="Helical backbone' metal receptor"/>
    <property type="match status" value="1"/>
</dbReference>
<feature type="compositionally biased region" description="Basic residues" evidence="6">
    <location>
        <begin position="11"/>
        <end position="20"/>
    </location>
</feature>
<evidence type="ECO:0000256" key="4">
    <source>
        <dbReference type="ARBA" id="ARBA00022729"/>
    </source>
</evidence>
<keyword evidence="3" id="KW-0479">Metal-binding</keyword>
<dbReference type="Pfam" id="PF01297">
    <property type="entry name" value="ZnuA"/>
    <property type="match status" value="1"/>
</dbReference>
<keyword evidence="8" id="KW-1185">Reference proteome</keyword>
<evidence type="ECO:0000256" key="1">
    <source>
        <dbReference type="ARBA" id="ARBA00004196"/>
    </source>
</evidence>